<dbReference type="SMART" id="SM00448">
    <property type="entry name" value="REC"/>
    <property type="match status" value="1"/>
</dbReference>
<reference evidence="6" key="1">
    <citation type="submission" date="2020-10" db="EMBL/GenBank/DDBJ databases">
        <authorList>
            <person name="Gilroy R."/>
        </authorList>
    </citation>
    <scope>NUCLEOTIDE SEQUENCE</scope>
    <source>
        <strain evidence="6">10192</strain>
    </source>
</reference>
<feature type="domain" description="HTH luxR-type" evidence="4">
    <location>
        <begin position="156"/>
        <end position="221"/>
    </location>
</feature>
<keyword evidence="1 3" id="KW-0597">Phosphoprotein</keyword>
<reference evidence="6" key="2">
    <citation type="journal article" date="2021" name="PeerJ">
        <title>Extensive microbial diversity within the chicken gut microbiome revealed by metagenomics and culture.</title>
        <authorList>
            <person name="Gilroy R."/>
            <person name="Ravi A."/>
            <person name="Getino M."/>
            <person name="Pursley I."/>
            <person name="Horton D.L."/>
            <person name="Alikhan N.F."/>
            <person name="Baker D."/>
            <person name="Gharbi K."/>
            <person name="Hall N."/>
            <person name="Watson M."/>
            <person name="Adriaenssens E.M."/>
            <person name="Foster-Nyarko E."/>
            <person name="Jarju S."/>
            <person name="Secka A."/>
            <person name="Antonio M."/>
            <person name="Oren A."/>
            <person name="Chaudhuri R.R."/>
            <person name="La Ragione R."/>
            <person name="Hildebrand F."/>
            <person name="Pallen M.J."/>
        </authorList>
    </citation>
    <scope>NUCLEOTIDE SEQUENCE</scope>
    <source>
        <strain evidence="6">10192</strain>
    </source>
</reference>
<name>A0A9D9DRQ1_9BACT</name>
<dbReference type="Proteomes" id="UP000823632">
    <property type="component" value="Unassembled WGS sequence"/>
</dbReference>
<dbReference type="SMART" id="SM00421">
    <property type="entry name" value="HTH_LUXR"/>
    <property type="match status" value="1"/>
</dbReference>
<dbReference type="PROSITE" id="PS50043">
    <property type="entry name" value="HTH_LUXR_2"/>
    <property type="match status" value="1"/>
</dbReference>
<gene>
    <name evidence="6" type="ORF">IAC76_08810</name>
</gene>
<dbReference type="CDD" id="cd06170">
    <property type="entry name" value="LuxR_C_like"/>
    <property type="match status" value="1"/>
</dbReference>
<dbReference type="PROSITE" id="PS00622">
    <property type="entry name" value="HTH_LUXR_1"/>
    <property type="match status" value="1"/>
</dbReference>
<sequence length="232" mass="25998">MREFKRKARILLVDDNADHLRGVKELITLETSYDIVGTTTSANIAINLIKKYHPDLVLMDINMPEKDGLQAIQEINRLELDTKVIALSGYDDADLIFRAMKIGAKGYVLKTMASAQLIYAIDEVLSGKVYLPSALSSRFFEYFQQSFKAEAPAASEENLLNYLTAREEDVLDLLTQGNNYKGIAAKLFISETTVKTHVNNIFQKLQVNDRTQAVLYALNNGFANKVRAKISA</sequence>
<dbReference type="PANTHER" id="PTHR43214:SF43">
    <property type="entry name" value="TWO-COMPONENT RESPONSE REGULATOR"/>
    <property type="match status" value="1"/>
</dbReference>
<dbReference type="InterPro" id="IPR001789">
    <property type="entry name" value="Sig_transdc_resp-reg_receiver"/>
</dbReference>
<dbReference type="PRINTS" id="PR00038">
    <property type="entry name" value="HTHLUXR"/>
</dbReference>
<dbReference type="Pfam" id="PF00072">
    <property type="entry name" value="Response_reg"/>
    <property type="match status" value="1"/>
</dbReference>
<feature type="modified residue" description="4-aspartylphosphate" evidence="3">
    <location>
        <position position="60"/>
    </location>
</feature>
<evidence type="ECO:0000256" key="1">
    <source>
        <dbReference type="ARBA" id="ARBA00022553"/>
    </source>
</evidence>
<dbReference type="InterPro" id="IPR000792">
    <property type="entry name" value="Tscrpt_reg_LuxR_C"/>
</dbReference>
<accession>A0A9D9DRQ1</accession>
<dbReference type="AlphaFoldDB" id="A0A9D9DRQ1"/>
<proteinExistence type="predicted"/>
<evidence type="ECO:0000259" key="4">
    <source>
        <dbReference type="PROSITE" id="PS50043"/>
    </source>
</evidence>
<evidence type="ECO:0000313" key="7">
    <source>
        <dbReference type="Proteomes" id="UP000823632"/>
    </source>
</evidence>
<dbReference type="Gene3D" id="3.40.50.2300">
    <property type="match status" value="1"/>
</dbReference>
<dbReference type="EMBL" id="JADIND010000198">
    <property type="protein sequence ID" value="MBO8431473.1"/>
    <property type="molecule type" value="Genomic_DNA"/>
</dbReference>
<protein>
    <submittedName>
        <fullName evidence="6">Response regulator transcription factor</fullName>
    </submittedName>
</protein>
<dbReference type="GO" id="GO:0003677">
    <property type="term" value="F:DNA binding"/>
    <property type="evidence" value="ECO:0007669"/>
    <property type="project" value="UniProtKB-KW"/>
</dbReference>
<dbReference type="SUPFAM" id="SSF52172">
    <property type="entry name" value="CheY-like"/>
    <property type="match status" value="1"/>
</dbReference>
<dbReference type="InterPro" id="IPR058245">
    <property type="entry name" value="NreC/VraR/RcsB-like_REC"/>
</dbReference>
<evidence type="ECO:0000259" key="5">
    <source>
        <dbReference type="PROSITE" id="PS50110"/>
    </source>
</evidence>
<dbReference type="GO" id="GO:0006355">
    <property type="term" value="P:regulation of DNA-templated transcription"/>
    <property type="evidence" value="ECO:0007669"/>
    <property type="project" value="InterPro"/>
</dbReference>
<evidence type="ECO:0000256" key="3">
    <source>
        <dbReference type="PROSITE-ProRule" id="PRU00169"/>
    </source>
</evidence>
<organism evidence="6 7">
    <name type="scientific">Candidatus Scatousia excrementipullorum</name>
    <dbReference type="NCBI Taxonomy" id="2840936"/>
    <lineage>
        <taxon>Bacteria</taxon>
        <taxon>Candidatus Scatousia</taxon>
    </lineage>
</organism>
<evidence type="ECO:0000256" key="2">
    <source>
        <dbReference type="ARBA" id="ARBA00023125"/>
    </source>
</evidence>
<keyword evidence="2" id="KW-0238">DNA-binding</keyword>
<dbReference type="Pfam" id="PF00196">
    <property type="entry name" value="GerE"/>
    <property type="match status" value="1"/>
</dbReference>
<dbReference type="CDD" id="cd17535">
    <property type="entry name" value="REC_NarL-like"/>
    <property type="match status" value="1"/>
</dbReference>
<dbReference type="PROSITE" id="PS50110">
    <property type="entry name" value="RESPONSE_REGULATORY"/>
    <property type="match status" value="1"/>
</dbReference>
<dbReference type="GO" id="GO:0000160">
    <property type="term" value="P:phosphorelay signal transduction system"/>
    <property type="evidence" value="ECO:0007669"/>
    <property type="project" value="InterPro"/>
</dbReference>
<feature type="domain" description="Response regulatory" evidence="5">
    <location>
        <begin position="9"/>
        <end position="125"/>
    </location>
</feature>
<evidence type="ECO:0000313" key="6">
    <source>
        <dbReference type="EMBL" id="MBO8431473.1"/>
    </source>
</evidence>
<dbReference type="InterPro" id="IPR039420">
    <property type="entry name" value="WalR-like"/>
</dbReference>
<comment type="caution">
    <text evidence="6">The sequence shown here is derived from an EMBL/GenBank/DDBJ whole genome shotgun (WGS) entry which is preliminary data.</text>
</comment>
<dbReference type="PANTHER" id="PTHR43214">
    <property type="entry name" value="TWO-COMPONENT RESPONSE REGULATOR"/>
    <property type="match status" value="1"/>
</dbReference>
<dbReference type="InterPro" id="IPR011006">
    <property type="entry name" value="CheY-like_superfamily"/>
</dbReference>